<feature type="compositionally biased region" description="Basic and acidic residues" evidence="1">
    <location>
        <begin position="86"/>
        <end position="107"/>
    </location>
</feature>
<protein>
    <submittedName>
        <fullName evidence="2">dTMP kinase</fullName>
    </submittedName>
</protein>
<evidence type="ECO:0000313" key="2">
    <source>
        <dbReference type="EMBL" id="MFB9351124.1"/>
    </source>
</evidence>
<dbReference type="GO" id="GO:0016301">
    <property type="term" value="F:kinase activity"/>
    <property type="evidence" value="ECO:0007669"/>
    <property type="project" value="UniProtKB-KW"/>
</dbReference>
<keyword evidence="3" id="KW-1185">Reference proteome</keyword>
<evidence type="ECO:0000313" key="3">
    <source>
        <dbReference type="Proteomes" id="UP001589753"/>
    </source>
</evidence>
<evidence type="ECO:0000256" key="1">
    <source>
        <dbReference type="SAM" id="MobiDB-lite"/>
    </source>
</evidence>
<dbReference type="EMBL" id="JBHMDI010000103">
    <property type="protein sequence ID" value="MFB9351124.1"/>
    <property type="molecule type" value="Genomic_DNA"/>
</dbReference>
<name>A0ABV5LGW6_9ACTN</name>
<reference evidence="2 3" key="1">
    <citation type="submission" date="2024-09" db="EMBL/GenBank/DDBJ databases">
        <authorList>
            <person name="Sun Q."/>
            <person name="Mori K."/>
        </authorList>
    </citation>
    <scope>NUCLEOTIDE SEQUENCE [LARGE SCALE GENOMIC DNA]</scope>
    <source>
        <strain evidence="2 3">JCM 9767</strain>
    </source>
</reference>
<dbReference type="Proteomes" id="UP001589753">
    <property type="component" value="Unassembled WGS sequence"/>
</dbReference>
<proteinExistence type="predicted"/>
<feature type="compositionally biased region" description="Basic and acidic residues" evidence="1">
    <location>
        <begin position="157"/>
        <end position="167"/>
    </location>
</feature>
<comment type="caution">
    <text evidence="2">The sequence shown here is derived from an EMBL/GenBank/DDBJ whole genome shotgun (WGS) entry which is preliminary data.</text>
</comment>
<feature type="non-terminal residue" evidence="2">
    <location>
        <position position="1"/>
    </location>
</feature>
<feature type="compositionally biased region" description="Low complexity" evidence="1">
    <location>
        <begin position="10"/>
        <end position="28"/>
    </location>
</feature>
<sequence>ASSTGRRPGAPVAEASTVPTPVVTPTNASGGPVDETAVLPRVPDEDAGRRSGGRSGVSDAEVTTELPKPPVLPGAADETAVLPPVRGDEQGPADRRAPSGYFRDERPASGPGGADGPDDRTRELPRIDPGEPRRRQRSDWAEETPLDDLPTLADELLGPRDGEHEDGHGDDEDGGRGRRGRRR</sequence>
<feature type="region of interest" description="Disordered" evidence="1">
    <location>
        <begin position="1"/>
        <end position="183"/>
    </location>
</feature>
<gene>
    <name evidence="2" type="ORF">ACFFUA_27425</name>
</gene>
<keyword evidence="2" id="KW-0418">Kinase</keyword>
<keyword evidence="2" id="KW-0808">Transferase</keyword>
<accession>A0ABV5LGW6</accession>
<feature type="compositionally biased region" description="Basic and acidic residues" evidence="1">
    <location>
        <begin position="117"/>
        <end position="140"/>
    </location>
</feature>
<organism evidence="2 3">
    <name type="scientific">Streptomyces heliomycini</name>
    <dbReference type="NCBI Taxonomy" id="284032"/>
    <lineage>
        <taxon>Bacteria</taxon>
        <taxon>Bacillati</taxon>
        <taxon>Actinomycetota</taxon>
        <taxon>Actinomycetes</taxon>
        <taxon>Kitasatosporales</taxon>
        <taxon>Streptomycetaceae</taxon>
        <taxon>Streptomyces</taxon>
    </lineage>
</organism>